<dbReference type="InterPro" id="IPR011992">
    <property type="entry name" value="EF-hand-dom_pair"/>
</dbReference>
<keyword evidence="1" id="KW-0106">Calcium</keyword>
<dbReference type="InterPro" id="IPR002048">
    <property type="entry name" value="EF_hand_dom"/>
</dbReference>
<dbReference type="PROSITE" id="PS00018">
    <property type="entry name" value="EF_HAND_1"/>
    <property type="match status" value="1"/>
</dbReference>
<accession>A0ABN9REG6</accession>
<sequence length="140" mass="15815">EPRQSMRAPIIDAVFFMGDSLGQGAIGFQDFLVTFCSFCALSKEEMLQLLFIIVDKDRNGRIDKQELLEYFSYVPDGGAGTKSAPIFPVNNKNALDRFRGGKWTSLAFDGLAQLMELFPYIVYPAYHTQELYRSRLLGKA</sequence>
<evidence type="ECO:0000313" key="4">
    <source>
        <dbReference type="Proteomes" id="UP001189429"/>
    </source>
</evidence>
<protein>
    <recommendedName>
        <fullName evidence="2">EF-hand domain-containing protein</fullName>
    </recommendedName>
</protein>
<evidence type="ECO:0000259" key="2">
    <source>
        <dbReference type="PROSITE" id="PS50222"/>
    </source>
</evidence>
<gene>
    <name evidence="3" type="ORF">PCOR1329_LOCUS19097</name>
</gene>
<dbReference type="Gene3D" id="1.10.238.10">
    <property type="entry name" value="EF-hand"/>
    <property type="match status" value="1"/>
</dbReference>
<dbReference type="SUPFAM" id="SSF47473">
    <property type="entry name" value="EF-hand"/>
    <property type="match status" value="1"/>
</dbReference>
<dbReference type="Proteomes" id="UP001189429">
    <property type="component" value="Unassembled WGS sequence"/>
</dbReference>
<evidence type="ECO:0000313" key="3">
    <source>
        <dbReference type="EMBL" id="CAK0815997.1"/>
    </source>
</evidence>
<name>A0ABN9REG6_9DINO</name>
<proteinExistence type="predicted"/>
<feature type="non-terminal residue" evidence="3">
    <location>
        <position position="1"/>
    </location>
</feature>
<comment type="caution">
    <text evidence="3">The sequence shown here is derived from an EMBL/GenBank/DDBJ whole genome shotgun (WGS) entry which is preliminary data.</text>
</comment>
<reference evidence="3" key="1">
    <citation type="submission" date="2023-10" db="EMBL/GenBank/DDBJ databases">
        <authorList>
            <person name="Chen Y."/>
            <person name="Shah S."/>
            <person name="Dougan E. K."/>
            <person name="Thang M."/>
            <person name="Chan C."/>
        </authorList>
    </citation>
    <scope>NUCLEOTIDE SEQUENCE [LARGE SCALE GENOMIC DNA]</scope>
</reference>
<keyword evidence="4" id="KW-1185">Reference proteome</keyword>
<dbReference type="PROSITE" id="PS50222">
    <property type="entry name" value="EF_HAND_2"/>
    <property type="match status" value="1"/>
</dbReference>
<dbReference type="EMBL" id="CAUYUJ010006066">
    <property type="protein sequence ID" value="CAK0815997.1"/>
    <property type="molecule type" value="Genomic_DNA"/>
</dbReference>
<dbReference type="InterPro" id="IPR018247">
    <property type="entry name" value="EF_Hand_1_Ca_BS"/>
</dbReference>
<evidence type="ECO:0000256" key="1">
    <source>
        <dbReference type="ARBA" id="ARBA00022837"/>
    </source>
</evidence>
<organism evidence="3 4">
    <name type="scientific">Prorocentrum cordatum</name>
    <dbReference type="NCBI Taxonomy" id="2364126"/>
    <lineage>
        <taxon>Eukaryota</taxon>
        <taxon>Sar</taxon>
        <taxon>Alveolata</taxon>
        <taxon>Dinophyceae</taxon>
        <taxon>Prorocentrales</taxon>
        <taxon>Prorocentraceae</taxon>
        <taxon>Prorocentrum</taxon>
    </lineage>
</organism>
<feature type="domain" description="EF-hand" evidence="2">
    <location>
        <begin position="42"/>
        <end position="77"/>
    </location>
</feature>
<feature type="non-terminal residue" evidence="3">
    <location>
        <position position="140"/>
    </location>
</feature>